<protein>
    <submittedName>
        <fullName evidence="1">Helix-turn-helix domain-containing protein</fullName>
    </submittedName>
</protein>
<dbReference type="Gene3D" id="1.10.260.40">
    <property type="entry name" value="lambda repressor-like DNA-binding domains"/>
    <property type="match status" value="1"/>
</dbReference>
<dbReference type="AlphaFoldDB" id="A0A109IM30"/>
<dbReference type="EMBL" id="LT607752">
    <property type="protein sequence ID" value="SCG55395.1"/>
    <property type="molecule type" value="Genomic_DNA"/>
</dbReference>
<dbReference type="Proteomes" id="UP000198226">
    <property type="component" value="Chromosome I"/>
</dbReference>
<dbReference type="GO" id="GO:0003677">
    <property type="term" value="F:DNA binding"/>
    <property type="evidence" value="ECO:0007669"/>
    <property type="project" value="InterPro"/>
</dbReference>
<keyword evidence="2" id="KW-1185">Reference proteome</keyword>
<dbReference type="OrthoDB" id="4640255at2"/>
<evidence type="ECO:0000313" key="1">
    <source>
        <dbReference type="EMBL" id="SCG55395.1"/>
    </source>
</evidence>
<dbReference type="PROSITE" id="PS50943">
    <property type="entry name" value="HTH_CROC1"/>
    <property type="match status" value="1"/>
</dbReference>
<proteinExistence type="predicted"/>
<dbReference type="RefSeq" id="WP_067305424.1">
    <property type="nucleotide sequence ID" value="NZ_JBEYAT010000008.1"/>
</dbReference>
<dbReference type="Pfam" id="PF13560">
    <property type="entry name" value="HTH_31"/>
    <property type="match status" value="1"/>
</dbReference>
<dbReference type="InterPro" id="IPR001387">
    <property type="entry name" value="Cro/C1-type_HTH"/>
</dbReference>
<dbReference type="CDD" id="cd00093">
    <property type="entry name" value="HTH_XRE"/>
    <property type="match status" value="1"/>
</dbReference>
<gene>
    <name evidence="1" type="ORF">GA0070623_2336</name>
</gene>
<dbReference type="InterPro" id="IPR010982">
    <property type="entry name" value="Lambda_DNA-bd_dom_sf"/>
</dbReference>
<reference evidence="2" key="1">
    <citation type="submission" date="2016-06" db="EMBL/GenBank/DDBJ databases">
        <authorList>
            <person name="Varghese N."/>
            <person name="Submissions Spin"/>
        </authorList>
    </citation>
    <scope>NUCLEOTIDE SEQUENCE [LARGE SCALE GENOMIC DNA]</scope>
    <source>
        <strain evidence="2">DSM 44983</strain>
    </source>
</reference>
<accession>A0A109IM30</accession>
<dbReference type="SUPFAM" id="SSF47413">
    <property type="entry name" value="lambda repressor-like DNA-binding domains"/>
    <property type="match status" value="1"/>
</dbReference>
<sequence length="101" mass="11505">MATSWRDVRSRMNLDESRVAAHQEQMRTEVRAYRLREMRERRGLTQQEVAALMDVSQPRVAAIEKGELPATEVSTIERYVSALGGKLEIVAEFDGERLALS</sequence>
<organism evidence="1 2">
    <name type="scientific">Micromonospora rifamycinica</name>
    <dbReference type="NCBI Taxonomy" id="291594"/>
    <lineage>
        <taxon>Bacteria</taxon>
        <taxon>Bacillati</taxon>
        <taxon>Actinomycetota</taxon>
        <taxon>Actinomycetes</taxon>
        <taxon>Micromonosporales</taxon>
        <taxon>Micromonosporaceae</taxon>
        <taxon>Micromonospora</taxon>
    </lineage>
</organism>
<dbReference type="SMART" id="SM00530">
    <property type="entry name" value="HTH_XRE"/>
    <property type="match status" value="1"/>
</dbReference>
<name>A0A109IM30_9ACTN</name>
<evidence type="ECO:0000313" key="2">
    <source>
        <dbReference type="Proteomes" id="UP000198226"/>
    </source>
</evidence>